<reference evidence="3 4" key="1">
    <citation type="submission" date="2020-08" db="EMBL/GenBank/DDBJ databases">
        <title>Genomic Encyclopedia of Type Strains, Phase IV (KMG-IV): sequencing the most valuable type-strain genomes for metagenomic binning, comparative biology and taxonomic classification.</title>
        <authorList>
            <person name="Goeker M."/>
        </authorList>
    </citation>
    <scope>NUCLEOTIDE SEQUENCE [LARGE SCALE GENOMIC DNA]</scope>
    <source>
        <strain evidence="3 4">DSM 17454</strain>
    </source>
</reference>
<dbReference type="AlphaFoldDB" id="A0A8E2BG05"/>
<evidence type="ECO:0000256" key="1">
    <source>
        <dbReference type="ARBA" id="ARBA00007031"/>
    </source>
</evidence>
<accession>A0A8E2BG05</accession>
<dbReference type="InterPro" id="IPR041920">
    <property type="entry name" value="ROS/MUCR_sf"/>
</dbReference>
<dbReference type="EMBL" id="JACHGI010000016">
    <property type="protein sequence ID" value="MBB6469432.1"/>
    <property type="molecule type" value="Genomic_DNA"/>
</dbReference>
<evidence type="ECO:0000313" key="3">
    <source>
        <dbReference type="EMBL" id="MBB6469432.1"/>
    </source>
</evidence>
<dbReference type="GO" id="GO:0006355">
    <property type="term" value="P:regulation of DNA-templated transcription"/>
    <property type="evidence" value="ECO:0007669"/>
    <property type="project" value="InterPro"/>
</dbReference>
<name>A0A8E2BG05_9HYPH</name>
<evidence type="ECO:0000313" key="4">
    <source>
        <dbReference type="Proteomes" id="UP000532373"/>
    </source>
</evidence>
<dbReference type="Pfam" id="PF05443">
    <property type="entry name" value="ROS_MUCR"/>
    <property type="match status" value="1"/>
</dbReference>
<gene>
    <name evidence="3" type="ORF">HNQ96_005322</name>
</gene>
<feature type="region of interest" description="Disordered" evidence="2">
    <location>
        <begin position="155"/>
        <end position="185"/>
    </location>
</feature>
<comment type="caution">
    <text evidence="3">The sequence shown here is derived from an EMBL/GenBank/DDBJ whole genome shotgun (WGS) entry which is preliminary data.</text>
</comment>
<comment type="similarity">
    <text evidence="1">Belongs to the ros/MucR family.</text>
</comment>
<proteinExistence type="inferred from homology"/>
<dbReference type="GO" id="GO:0008270">
    <property type="term" value="F:zinc ion binding"/>
    <property type="evidence" value="ECO:0007669"/>
    <property type="project" value="InterPro"/>
</dbReference>
<dbReference type="Gene3D" id="1.10.10.1550">
    <property type="entry name" value="ROS/MUCR transcriptional regulator protein"/>
    <property type="match status" value="1"/>
</dbReference>
<feature type="compositionally biased region" description="Basic residues" evidence="2">
    <location>
        <begin position="175"/>
        <end position="185"/>
    </location>
</feature>
<dbReference type="Proteomes" id="UP000532373">
    <property type="component" value="Unassembled WGS sequence"/>
</dbReference>
<evidence type="ECO:0000256" key="2">
    <source>
        <dbReference type="SAM" id="MobiDB-lite"/>
    </source>
</evidence>
<sequence length="185" mass="19704">MQPANFPVAISPKLAGAAENEKVGRMTEENAQANADVLGMTADIVAAYVRNNPLPASELGRIIAETFVAVSKLQTAPGPQPEETRAPAVPIKKSVTPDFIICLEDGRKFKSLKRHIGTHYDLTPDEYRAKWGLPADYPMVAPNYAAARSQLAKASGLGRKAATPGPVAPPPTAPAKRRKIGLKIS</sequence>
<dbReference type="GO" id="GO:0003677">
    <property type="term" value="F:DNA binding"/>
    <property type="evidence" value="ECO:0007669"/>
    <property type="project" value="InterPro"/>
</dbReference>
<protein>
    <submittedName>
        <fullName evidence="3">Transcriptional regulator</fullName>
    </submittedName>
</protein>
<dbReference type="InterPro" id="IPR008807">
    <property type="entry name" value="ROS_MUCR"/>
</dbReference>
<organism evidence="3 4">
    <name type="scientific">Aminobacter carboxidus</name>
    <dbReference type="NCBI Taxonomy" id="376165"/>
    <lineage>
        <taxon>Bacteria</taxon>
        <taxon>Pseudomonadati</taxon>
        <taxon>Pseudomonadota</taxon>
        <taxon>Alphaproteobacteria</taxon>
        <taxon>Hyphomicrobiales</taxon>
        <taxon>Phyllobacteriaceae</taxon>
        <taxon>Aminobacter</taxon>
    </lineage>
</organism>